<dbReference type="PANTHER" id="PTHR33930:SF2">
    <property type="entry name" value="BLR3452 PROTEIN"/>
    <property type="match status" value="1"/>
</dbReference>
<dbReference type="Gene3D" id="1.20.1290.10">
    <property type="entry name" value="AhpD-like"/>
    <property type="match status" value="1"/>
</dbReference>
<dbReference type="SUPFAM" id="SSF69118">
    <property type="entry name" value="AhpD-like"/>
    <property type="match status" value="1"/>
</dbReference>
<proteinExistence type="predicted"/>
<evidence type="ECO:0000313" key="3">
    <source>
        <dbReference type="Proteomes" id="UP000438699"/>
    </source>
</evidence>
<comment type="caution">
    <text evidence="2">The sequence shown here is derived from an EMBL/GenBank/DDBJ whole genome shotgun (WGS) entry which is preliminary data.</text>
</comment>
<protein>
    <submittedName>
        <fullName evidence="2">Carboxymuconolactone decarboxylase family protein</fullName>
    </submittedName>
</protein>
<dbReference type="AlphaFoldDB" id="A0A6N6N0L4"/>
<dbReference type="GO" id="GO:0051920">
    <property type="term" value="F:peroxiredoxin activity"/>
    <property type="evidence" value="ECO:0007669"/>
    <property type="project" value="InterPro"/>
</dbReference>
<dbReference type="PANTHER" id="PTHR33930">
    <property type="entry name" value="ALKYL HYDROPEROXIDE REDUCTASE AHPD"/>
    <property type="match status" value="1"/>
</dbReference>
<sequence length="120" mass="13210">MQRKKETGMKRTENRDTLVHHWQKFKRHLPEMAEAYDGESRAAYAPGHLDAKTKRLMAIAVAVASKCEGCMIFQTDHALEQGATPEEIMEACGVAVSLGGTMAASEVTVVMEYLAELGKI</sequence>
<evidence type="ECO:0000313" key="2">
    <source>
        <dbReference type="EMBL" id="KAB1440793.1"/>
    </source>
</evidence>
<name>A0A6N6N0L4_9BACT</name>
<evidence type="ECO:0000259" key="1">
    <source>
        <dbReference type="Pfam" id="PF02627"/>
    </source>
</evidence>
<gene>
    <name evidence="2" type="ORF">F8A88_12640</name>
</gene>
<dbReference type="InterPro" id="IPR029032">
    <property type="entry name" value="AhpD-like"/>
</dbReference>
<reference evidence="2 3" key="1">
    <citation type="journal article" date="2017" name="Int. J. Syst. Evol. Microbiol.">
        <title>Desulfovibrio senegalensis sp. nov., a mesophilic sulfate reducer isolated from marine sediment.</title>
        <authorList>
            <person name="Thioye A."/>
            <person name="Gam Z.B.A."/>
            <person name="Mbengue M."/>
            <person name="Cayol J.L."/>
            <person name="Joseph-Bartoli M."/>
            <person name="Toure-Kane C."/>
            <person name="Labat M."/>
        </authorList>
    </citation>
    <scope>NUCLEOTIDE SEQUENCE [LARGE SCALE GENOMIC DNA]</scope>
    <source>
        <strain evidence="2 3">DSM 101509</strain>
    </source>
</reference>
<keyword evidence="3" id="KW-1185">Reference proteome</keyword>
<dbReference type="NCBIfam" id="TIGR00778">
    <property type="entry name" value="ahpD_dom"/>
    <property type="match status" value="1"/>
</dbReference>
<dbReference type="EMBL" id="WAIE01000006">
    <property type="protein sequence ID" value="KAB1440793.1"/>
    <property type="molecule type" value="Genomic_DNA"/>
</dbReference>
<dbReference type="Pfam" id="PF02627">
    <property type="entry name" value="CMD"/>
    <property type="match status" value="1"/>
</dbReference>
<dbReference type="InterPro" id="IPR003779">
    <property type="entry name" value="CMD-like"/>
</dbReference>
<dbReference type="Proteomes" id="UP000438699">
    <property type="component" value="Unassembled WGS sequence"/>
</dbReference>
<accession>A0A6N6N0L4</accession>
<dbReference type="InterPro" id="IPR004675">
    <property type="entry name" value="AhpD_core"/>
</dbReference>
<organism evidence="2 3">
    <name type="scientific">Pseudodesulfovibrio senegalensis</name>
    <dbReference type="NCBI Taxonomy" id="1721087"/>
    <lineage>
        <taxon>Bacteria</taxon>
        <taxon>Pseudomonadati</taxon>
        <taxon>Thermodesulfobacteriota</taxon>
        <taxon>Desulfovibrionia</taxon>
        <taxon>Desulfovibrionales</taxon>
        <taxon>Desulfovibrionaceae</taxon>
    </lineage>
</organism>
<feature type="domain" description="Carboxymuconolactone decarboxylase-like" evidence="1">
    <location>
        <begin position="30"/>
        <end position="106"/>
    </location>
</feature>